<name>A0AAV2SXF6_MEGNR</name>
<accession>A0AAV2SXF6</accession>
<dbReference type="EMBL" id="CAXKWB010161377">
    <property type="protein sequence ID" value="CAL4249933.1"/>
    <property type="molecule type" value="Genomic_DNA"/>
</dbReference>
<feature type="region of interest" description="Disordered" evidence="1">
    <location>
        <begin position="94"/>
        <end position="145"/>
    </location>
</feature>
<feature type="compositionally biased region" description="Low complexity" evidence="1">
    <location>
        <begin position="111"/>
        <end position="127"/>
    </location>
</feature>
<feature type="domain" description="Nibrin C-terminal" evidence="2">
    <location>
        <begin position="45"/>
        <end position="108"/>
    </location>
</feature>
<gene>
    <name evidence="3" type="ORF">MNOR_LOCUS41626</name>
</gene>
<evidence type="ECO:0000256" key="1">
    <source>
        <dbReference type="SAM" id="MobiDB-lite"/>
    </source>
</evidence>
<feature type="non-terminal residue" evidence="3">
    <location>
        <position position="1"/>
    </location>
</feature>
<sequence>ENELGMNDTLEKSLAVVIFVDLIRRVNISEDNTTVNNSSLNNTMVRNFKKFKKNARNNIVFPRVIGGTDLKPHDALNDTRRDDWFKDHIEVSQRLEREEEERQQDTLYWESGNSSSSGGRNTNSNQNTADELFSVPITSRRRGRK</sequence>
<organism evidence="3 4">
    <name type="scientific">Meganyctiphanes norvegica</name>
    <name type="common">Northern krill</name>
    <name type="synonym">Thysanopoda norvegica</name>
    <dbReference type="NCBI Taxonomy" id="48144"/>
    <lineage>
        <taxon>Eukaryota</taxon>
        <taxon>Metazoa</taxon>
        <taxon>Ecdysozoa</taxon>
        <taxon>Arthropoda</taxon>
        <taxon>Crustacea</taxon>
        <taxon>Multicrustacea</taxon>
        <taxon>Malacostraca</taxon>
        <taxon>Eumalacostraca</taxon>
        <taxon>Eucarida</taxon>
        <taxon>Euphausiacea</taxon>
        <taxon>Euphausiidae</taxon>
        <taxon>Meganyctiphanes</taxon>
    </lineage>
</organism>
<dbReference type="Pfam" id="PF08599">
    <property type="entry name" value="Nbs1_C"/>
    <property type="match status" value="1"/>
</dbReference>
<dbReference type="InterPro" id="IPR013908">
    <property type="entry name" value="Nibrin_C"/>
</dbReference>
<evidence type="ECO:0000259" key="2">
    <source>
        <dbReference type="SMART" id="SM01348"/>
    </source>
</evidence>
<evidence type="ECO:0000313" key="4">
    <source>
        <dbReference type="Proteomes" id="UP001497623"/>
    </source>
</evidence>
<evidence type="ECO:0000313" key="3">
    <source>
        <dbReference type="EMBL" id="CAL4249933.1"/>
    </source>
</evidence>
<proteinExistence type="predicted"/>
<dbReference type="AlphaFoldDB" id="A0AAV2SXF6"/>
<comment type="caution">
    <text evidence="3">The sequence shown here is derived from an EMBL/GenBank/DDBJ whole genome shotgun (WGS) entry which is preliminary data.</text>
</comment>
<keyword evidence="4" id="KW-1185">Reference proteome</keyword>
<protein>
    <recommendedName>
        <fullName evidence="2">Nibrin C-terminal domain-containing protein</fullName>
    </recommendedName>
</protein>
<dbReference type="SMART" id="SM01348">
    <property type="entry name" value="Nbs1_C"/>
    <property type="match status" value="1"/>
</dbReference>
<dbReference type="Proteomes" id="UP001497623">
    <property type="component" value="Unassembled WGS sequence"/>
</dbReference>
<reference evidence="3 4" key="1">
    <citation type="submission" date="2024-05" db="EMBL/GenBank/DDBJ databases">
        <authorList>
            <person name="Wallberg A."/>
        </authorList>
    </citation>
    <scope>NUCLEOTIDE SEQUENCE [LARGE SCALE GENOMIC DNA]</scope>
</reference>